<comment type="caution">
    <text evidence="1">The sequence shown here is derived from an EMBL/GenBank/DDBJ whole genome shotgun (WGS) entry which is preliminary data.</text>
</comment>
<dbReference type="Proteomes" id="UP001149411">
    <property type="component" value="Unassembled WGS sequence"/>
</dbReference>
<gene>
    <name evidence="1" type="ORF">EGH25_10380</name>
</gene>
<name>A0A9Q4GH27_9EURY</name>
<keyword evidence="2" id="KW-1185">Reference proteome</keyword>
<organism evidence="1 2">
    <name type="scientific">Halorutilus salinus</name>
    <dbReference type="NCBI Taxonomy" id="2487751"/>
    <lineage>
        <taxon>Archaea</taxon>
        <taxon>Methanobacteriati</taxon>
        <taxon>Methanobacteriota</taxon>
        <taxon>Stenosarchaea group</taxon>
        <taxon>Halobacteria</taxon>
        <taxon>Halorutilales</taxon>
        <taxon>Halorutilaceae</taxon>
        <taxon>Halorutilus</taxon>
    </lineage>
</organism>
<reference evidence="1" key="1">
    <citation type="submission" date="2022-09" db="EMBL/GenBank/DDBJ databases">
        <title>Haloadaptaus new haloarchaeum isolated from saline soil.</title>
        <authorList>
            <person name="Duran-Viseras A."/>
            <person name="Sanchez-Porro C."/>
            <person name="Ventosa A."/>
        </authorList>
    </citation>
    <scope>NUCLEOTIDE SEQUENCE</scope>
    <source>
        <strain evidence="1">F3-133</strain>
    </source>
</reference>
<dbReference type="RefSeq" id="WP_266088310.1">
    <property type="nucleotide sequence ID" value="NZ_RKLV01000011.1"/>
</dbReference>
<evidence type="ECO:0000313" key="1">
    <source>
        <dbReference type="EMBL" id="MCX2819754.1"/>
    </source>
</evidence>
<evidence type="ECO:0000313" key="2">
    <source>
        <dbReference type="Proteomes" id="UP001149411"/>
    </source>
</evidence>
<protein>
    <submittedName>
        <fullName evidence="1">Uncharacterized protein</fullName>
    </submittedName>
</protein>
<dbReference type="AlphaFoldDB" id="A0A9Q4GH27"/>
<dbReference type="EMBL" id="RKLV01000011">
    <property type="protein sequence ID" value="MCX2819754.1"/>
    <property type="molecule type" value="Genomic_DNA"/>
</dbReference>
<sequence length="138" mass="16005">MLLLDSPTEVYRDRLGGSTRQRVDSRLAGFLTEATPESGLTDEDKFPYPLRQLKDRGGKVRGLGVWCATEEFDLFFVMALYDKDDERKYYDAITEFIKDGKEYKEKFENMSLDTLEKKVEEWSQNDGLMVFTEADMDG</sequence>
<proteinExistence type="predicted"/>
<accession>A0A9Q4GH27</accession>